<proteinExistence type="predicted"/>
<accession>A0AAI9ZFH7</accession>
<dbReference type="AlphaFoldDB" id="A0AAI9ZFH7"/>
<organism evidence="1 2">
    <name type="scientific">Colletotrichum phormii</name>
    <dbReference type="NCBI Taxonomy" id="359342"/>
    <lineage>
        <taxon>Eukaryota</taxon>
        <taxon>Fungi</taxon>
        <taxon>Dikarya</taxon>
        <taxon>Ascomycota</taxon>
        <taxon>Pezizomycotina</taxon>
        <taxon>Sordariomycetes</taxon>
        <taxon>Hypocreomycetidae</taxon>
        <taxon>Glomerellales</taxon>
        <taxon>Glomerellaceae</taxon>
        <taxon>Colletotrichum</taxon>
        <taxon>Colletotrichum acutatum species complex</taxon>
    </lineage>
</organism>
<dbReference type="RefSeq" id="XP_060438429.1">
    <property type="nucleotide sequence ID" value="XM_060591581.1"/>
</dbReference>
<name>A0AAI9ZFH7_9PEZI</name>
<gene>
    <name evidence="1" type="ORF">BDP81DRAFT_441196</name>
</gene>
<dbReference type="GeneID" id="85476443"/>
<protein>
    <submittedName>
        <fullName evidence="1">Uncharacterized protein</fullName>
    </submittedName>
</protein>
<evidence type="ECO:0000313" key="1">
    <source>
        <dbReference type="EMBL" id="KAK1622434.1"/>
    </source>
</evidence>
<evidence type="ECO:0000313" key="2">
    <source>
        <dbReference type="Proteomes" id="UP001243989"/>
    </source>
</evidence>
<keyword evidence="2" id="KW-1185">Reference proteome</keyword>
<reference evidence="1" key="1">
    <citation type="submission" date="2021-06" db="EMBL/GenBank/DDBJ databases">
        <title>Comparative genomics, transcriptomics and evolutionary studies reveal genomic signatures of adaptation to plant cell wall in hemibiotrophic fungi.</title>
        <authorList>
            <consortium name="DOE Joint Genome Institute"/>
            <person name="Baroncelli R."/>
            <person name="Diaz J.F."/>
            <person name="Benocci T."/>
            <person name="Peng M."/>
            <person name="Battaglia E."/>
            <person name="Haridas S."/>
            <person name="Andreopoulos W."/>
            <person name="Labutti K."/>
            <person name="Pangilinan J."/>
            <person name="Floch G.L."/>
            <person name="Makela M.R."/>
            <person name="Henrissat B."/>
            <person name="Grigoriev I.V."/>
            <person name="Crouch J.A."/>
            <person name="De Vries R.P."/>
            <person name="Sukno S.A."/>
            <person name="Thon M.R."/>
        </authorList>
    </citation>
    <scope>NUCLEOTIDE SEQUENCE</scope>
    <source>
        <strain evidence="1">CBS 102054</strain>
    </source>
</reference>
<comment type="caution">
    <text evidence="1">The sequence shown here is derived from an EMBL/GenBank/DDBJ whole genome shotgun (WGS) entry which is preliminary data.</text>
</comment>
<dbReference type="Proteomes" id="UP001243989">
    <property type="component" value="Unassembled WGS sequence"/>
</dbReference>
<dbReference type="EMBL" id="JAHMHQ010000035">
    <property type="protein sequence ID" value="KAK1622434.1"/>
    <property type="molecule type" value="Genomic_DNA"/>
</dbReference>
<sequence>MIFIPSRSSTGVISVAGVAQTRVETAYLLLGLSLLRLQAIQEGPPRVMAKVEPRWFSSNEVSPHQVQDESFYRECCIWNRTRSRYMSGK</sequence>